<dbReference type="Proteomes" id="UP001145072">
    <property type="component" value="Unassembled WGS sequence"/>
</dbReference>
<proteinExistence type="predicted"/>
<dbReference type="RefSeq" id="WP_259866053.1">
    <property type="nucleotide sequence ID" value="NZ_JAMQJZ010000013.1"/>
</dbReference>
<sequence length="313" mass="36617">MRITEGMFFQSSNWMKRNARPLEIALWEYYFEQGSRDRVVQYLTAFQNEDGGFGHGVEPDFWSPYSSPMATWAAAQILFDVEVDSNQDIVQRMLAYLVDSNDRETGMWPSVLPGNNQFPHAPWWHWSEGVQNNWMFNPGVELAAYLIHWSPEQSEAAAIGWSSIEKAIQRLQRVTEMDWHEIHNYQRLIKVLRGKEETVNHKLAYSLKDITDKVSLLIMSSVERDVTAWSTGYKPLPLDFMDSPEDPLSIEFGSLIEQNLHFYVDSLSNEGTWEIPWDWGSYPEAFTVAKRYWQGIMLVRRFMTFQAFGYLQR</sequence>
<dbReference type="InterPro" id="IPR008930">
    <property type="entry name" value="Terpenoid_cyclase/PrenylTrfase"/>
</dbReference>
<gene>
    <name evidence="1" type="ORF">NC661_15300</name>
</gene>
<dbReference type="AlphaFoldDB" id="A0A9X3WN01"/>
<reference evidence="1" key="1">
    <citation type="submission" date="2022-06" db="EMBL/GenBank/DDBJ databases">
        <title>Aquibacillus sp. a new bacterium isolated from soil saline samples.</title>
        <authorList>
            <person name="Galisteo C."/>
            <person name="De La Haba R."/>
            <person name="Sanchez-Porro C."/>
            <person name="Ventosa A."/>
        </authorList>
    </citation>
    <scope>NUCLEOTIDE SEQUENCE</scope>
    <source>
        <strain evidence="1">JCM 12387</strain>
    </source>
</reference>
<dbReference type="Gene3D" id="1.50.10.20">
    <property type="match status" value="1"/>
</dbReference>
<organism evidence="1 2">
    <name type="scientific">Aquibacillus koreensis</name>
    <dbReference type="NCBI Taxonomy" id="279446"/>
    <lineage>
        <taxon>Bacteria</taxon>
        <taxon>Bacillati</taxon>
        <taxon>Bacillota</taxon>
        <taxon>Bacilli</taxon>
        <taxon>Bacillales</taxon>
        <taxon>Bacillaceae</taxon>
        <taxon>Aquibacillus</taxon>
    </lineage>
</organism>
<keyword evidence="2" id="KW-1185">Reference proteome</keyword>
<evidence type="ECO:0000313" key="1">
    <source>
        <dbReference type="EMBL" id="MDC3421738.1"/>
    </source>
</evidence>
<dbReference type="SUPFAM" id="SSF48239">
    <property type="entry name" value="Terpenoid cyclases/Protein prenyltransferases"/>
    <property type="match status" value="1"/>
</dbReference>
<evidence type="ECO:0008006" key="3">
    <source>
        <dbReference type="Google" id="ProtNLM"/>
    </source>
</evidence>
<accession>A0A9X3WN01</accession>
<comment type="caution">
    <text evidence="1">The sequence shown here is derived from an EMBL/GenBank/DDBJ whole genome shotgun (WGS) entry which is preliminary data.</text>
</comment>
<protein>
    <recommendedName>
        <fullName evidence="3">Squalene cyclase C-terminal domain-containing protein</fullName>
    </recommendedName>
</protein>
<evidence type="ECO:0000313" key="2">
    <source>
        <dbReference type="Proteomes" id="UP001145072"/>
    </source>
</evidence>
<dbReference type="EMBL" id="JAMQJZ010000013">
    <property type="protein sequence ID" value="MDC3421738.1"/>
    <property type="molecule type" value="Genomic_DNA"/>
</dbReference>
<name>A0A9X3WN01_9BACI</name>